<evidence type="ECO:0000313" key="11">
    <source>
        <dbReference type="Proteomes" id="UP000002748"/>
    </source>
</evidence>
<feature type="active site" evidence="7">
    <location>
        <position position="114"/>
    </location>
</feature>
<feature type="compositionally biased region" description="Pro residues" evidence="8">
    <location>
        <begin position="1108"/>
        <end position="1117"/>
    </location>
</feature>
<dbReference type="GO" id="GO:0016192">
    <property type="term" value="P:vesicle-mediated transport"/>
    <property type="evidence" value="ECO:0007669"/>
    <property type="project" value="InterPro"/>
</dbReference>
<dbReference type="Pfam" id="PF00995">
    <property type="entry name" value="Sec1"/>
    <property type="match status" value="1"/>
</dbReference>
<feature type="domain" description="Josephin" evidence="9">
    <location>
        <begin position="4"/>
        <end position="177"/>
    </location>
</feature>
<comment type="caution">
    <text evidence="10">The sequence shown here is derived from an EMBL/GenBank/DDBJ whole genome shotgun (WGS) entry which is preliminary data.</text>
</comment>
<dbReference type="Gene3D" id="3.90.70.40">
    <property type="match status" value="1"/>
</dbReference>
<evidence type="ECO:0000256" key="7">
    <source>
        <dbReference type="PROSITE-ProRule" id="PRU00331"/>
    </source>
</evidence>
<dbReference type="EMBL" id="ALBS01000211">
    <property type="protein sequence ID" value="EJT48128.1"/>
    <property type="molecule type" value="Genomic_DNA"/>
</dbReference>
<dbReference type="SUPFAM" id="SSF56815">
    <property type="entry name" value="Sec1/munc18-like (SM) proteins"/>
    <property type="match status" value="1"/>
</dbReference>
<dbReference type="InterPro" id="IPR043154">
    <property type="entry name" value="Sec-1-like_dom1"/>
</dbReference>
<evidence type="ECO:0000256" key="3">
    <source>
        <dbReference type="ARBA" id="ARBA00012759"/>
    </source>
</evidence>
<dbReference type="RefSeq" id="XP_014179536.1">
    <property type="nucleotide sequence ID" value="XM_014324061.1"/>
</dbReference>
<evidence type="ECO:0000256" key="1">
    <source>
        <dbReference type="ARBA" id="ARBA00000707"/>
    </source>
</evidence>
<dbReference type="KEGG" id="tasa:A1Q1_02832"/>
<dbReference type="OrthoDB" id="2228at2759"/>
<evidence type="ECO:0000259" key="9">
    <source>
        <dbReference type="PROSITE" id="PS50957"/>
    </source>
</evidence>
<dbReference type="InterPro" id="IPR043127">
    <property type="entry name" value="Sec-1-like_dom3a"/>
</dbReference>
<sequence>MDLVKYIYHEKQEPGSQLCAQHCLNNLLQQPVYTEIDLAELASKLDQAEHAARHRQPDAKSYNFDDTGFFSISVLEKALQVWDLTLVRWRGEAMRQYQDHPEDQAGFILNLQNHWFTLRRFKFNSRWYNLNSFLPQPEWISPTYLQLVLAQAEAEGYSVFVIRKAGAGAGDNAEIDPGEAAGWGDGGVADFPSSGADLMVEEMGHARGRMSGSLEKPVVDDAASRHAGAMEDEPAPSYSTGSGRRQRRQQDPTSEFVEEQDLLPGSGSQTPGSASRSRRRDKGKKLDWKQEQEQHQDEFEQQAHDVEDEELDDDDDLYHDATAFDYPAEAPTDIKYHNRSYDDEDEALQAALKASMADLPPGFEMPELKPLKPAPVKKQSQPAPEKKSASATRAPEPRAESSRTTTERWRPAEPSEDALQDAPPDTVTEEDDEEPIQELTPGFASAINSIPPGTWKALITDEHSQALLDTAFTNYEILQMNVTGVEPLMSPREKMSVDAIYLLTPTAQNVERIIADFASGRDTYKSAHLYFVDATEDRVFSMQWPQAFFSMFGALGGQVTADFAMEAFHDDMTVASRTMLNVLTTLNENPYIRYYQPTHHPPLGPLAQGGSTGLHQQQKQAEQQQQGSSLRWRAAMGSSRAQEAQGDSLSKVLAQRIQHDLDHYIEQNPDFPAHSDRGRGTLFVVDRSVDPCAPFLHEFWYQAMVNDLLPIKDGKEGRTYKYTFTNTVGGKEVREAVLNEDDEVWCSVRHLHMKDAIDKLMTDFGKFVSEHTAFSGNAHNVQINDLKDMLADLPQFQTQRDQFSLHLDMAQECMGIFEQHKLNLAANVEQCCATGFTPQGKAPKTIVEEMVPLLDEPKMSSLDKVRIIALYILFRDGVADEDRRRLYQHARLNINEQDMINNLVHLGVRVIKGANAYRGQRIKNKYSNKDEEYDLSRYKPAIGIMLEEANSNRLDQHLFPFVRETPPELSQSLRASHDRPPAPSPSTSLRSARPTWHKAASARNAANEHRQRYIIFVAGGVTYSEIRQAYILGEALGKDIYIGSTHIITPESFLKDLRSLGRSGVGGNPPNAAKMYPGAPGRSDRRQPGEPQAYQAILDERHWVPFVGPPALPPPVPQQQHGGHLQQPRLPHSASSHTNLSVSSKDSKDGKVKEKKKGFFKKRFG</sequence>
<dbReference type="Pfam" id="PF02099">
    <property type="entry name" value="Josephin"/>
    <property type="match status" value="1"/>
</dbReference>
<dbReference type="Gene3D" id="1.25.40.60">
    <property type="match status" value="1"/>
</dbReference>
<name>J5QMJ9_TRIAS</name>
<dbReference type="Gene3D" id="3.40.50.1910">
    <property type="match status" value="1"/>
</dbReference>
<dbReference type="Proteomes" id="UP000002748">
    <property type="component" value="Unassembled WGS sequence"/>
</dbReference>
<feature type="active site" evidence="7">
    <location>
        <position position="19"/>
    </location>
</feature>
<feature type="compositionally biased region" description="Acidic residues" evidence="8">
    <location>
        <begin position="306"/>
        <end position="317"/>
    </location>
</feature>
<proteinExistence type="inferred from homology"/>
<comment type="similarity">
    <text evidence="2">Belongs to the STXBP/unc-18/SEC1 family.</text>
</comment>
<accession>J5QMJ9</accession>
<feature type="compositionally biased region" description="Low complexity" evidence="8">
    <location>
        <begin position="1118"/>
        <end position="1128"/>
    </location>
</feature>
<dbReference type="InterPro" id="IPR001619">
    <property type="entry name" value="Sec1-like"/>
</dbReference>
<feature type="compositionally biased region" description="Basic and acidic residues" evidence="8">
    <location>
        <begin position="395"/>
        <end position="413"/>
    </location>
</feature>
<dbReference type="PROSITE" id="PS50957">
    <property type="entry name" value="JOSEPHIN"/>
    <property type="match status" value="1"/>
</dbReference>
<evidence type="ECO:0000313" key="10">
    <source>
        <dbReference type="EMBL" id="EJT48128.1"/>
    </source>
</evidence>
<dbReference type="GO" id="GO:0016579">
    <property type="term" value="P:protein deubiquitination"/>
    <property type="evidence" value="ECO:0007669"/>
    <property type="project" value="InterPro"/>
</dbReference>
<dbReference type="InterPro" id="IPR006155">
    <property type="entry name" value="Josephin"/>
</dbReference>
<dbReference type="SMART" id="SM01246">
    <property type="entry name" value="Josephin"/>
    <property type="match status" value="1"/>
</dbReference>
<dbReference type="PANTHER" id="PTHR11679">
    <property type="entry name" value="VESICLE PROTEIN SORTING-ASSOCIATED"/>
    <property type="match status" value="1"/>
</dbReference>
<dbReference type="Gene3D" id="1.10.287.10">
    <property type="entry name" value="S15/NS1, RNA-binding"/>
    <property type="match status" value="1"/>
</dbReference>
<keyword evidence="4" id="KW-0645">Protease</keyword>
<dbReference type="VEuPathDB" id="FungiDB:A1Q1_02832"/>
<organism evidence="10 11">
    <name type="scientific">Trichosporon asahii var. asahii (strain ATCC 90039 / CBS 2479 / JCM 2466 / KCTC 7840 / NBRC 103889/ NCYC 2677 / UAMH 7654)</name>
    <name type="common">Yeast</name>
    <dbReference type="NCBI Taxonomy" id="1186058"/>
    <lineage>
        <taxon>Eukaryota</taxon>
        <taxon>Fungi</taxon>
        <taxon>Dikarya</taxon>
        <taxon>Basidiomycota</taxon>
        <taxon>Agaricomycotina</taxon>
        <taxon>Tremellomycetes</taxon>
        <taxon>Trichosporonales</taxon>
        <taxon>Trichosporonaceae</taxon>
        <taxon>Trichosporon</taxon>
    </lineage>
</organism>
<evidence type="ECO:0000256" key="6">
    <source>
        <dbReference type="ARBA" id="ARBA00022801"/>
    </source>
</evidence>
<dbReference type="GeneID" id="25986345"/>
<feature type="compositionally biased region" description="Acidic residues" evidence="8">
    <location>
        <begin position="427"/>
        <end position="436"/>
    </location>
</feature>
<dbReference type="Gene3D" id="3.90.830.10">
    <property type="entry name" value="Syntaxin Binding Protein 1, Chain A, domain 2"/>
    <property type="match status" value="1"/>
</dbReference>
<dbReference type="EC" id="3.4.19.12" evidence="3"/>
<dbReference type="InterPro" id="IPR027482">
    <property type="entry name" value="Sec1-like_dom2"/>
</dbReference>
<protein>
    <recommendedName>
        <fullName evidence="3">ubiquitinyl hydrolase 1</fullName>
        <ecNumber evidence="3">3.4.19.12</ecNumber>
    </recommendedName>
</protein>
<feature type="region of interest" description="Disordered" evidence="8">
    <location>
        <begin position="1108"/>
        <end position="1165"/>
    </location>
</feature>
<keyword evidence="5" id="KW-0833">Ubl conjugation pathway</keyword>
<feature type="compositionally biased region" description="Basic and acidic residues" evidence="8">
    <location>
        <begin position="284"/>
        <end position="305"/>
    </location>
</feature>
<dbReference type="Gene3D" id="3.40.50.2060">
    <property type="match status" value="1"/>
</dbReference>
<dbReference type="AlphaFoldDB" id="J5QMJ9"/>
<dbReference type="InterPro" id="IPR036045">
    <property type="entry name" value="Sec1-like_sf"/>
</dbReference>
<feature type="region of interest" description="Disordered" evidence="8">
    <location>
        <begin position="969"/>
        <end position="1003"/>
    </location>
</feature>
<evidence type="ECO:0000256" key="5">
    <source>
        <dbReference type="ARBA" id="ARBA00022786"/>
    </source>
</evidence>
<evidence type="ECO:0000256" key="2">
    <source>
        <dbReference type="ARBA" id="ARBA00009884"/>
    </source>
</evidence>
<reference evidence="10 11" key="1">
    <citation type="journal article" date="2012" name="Eukaryot. Cell">
        <title>Draft genome sequence of CBS 2479, the standard type strain of Trichosporon asahii.</title>
        <authorList>
            <person name="Yang R.Y."/>
            <person name="Li H.T."/>
            <person name="Zhu H."/>
            <person name="Zhou G.P."/>
            <person name="Wang M."/>
            <person name="Wang L."/>
        </authorList>
    </citation>
    <scope>NUCLEOTIDE SEQUENCE [LARGE SCALE GENOMIC DNA]</scope>
    <source>
        <strain evidence="11">ATCC 90039 / CBS 2479 / JCM 2466 / KCTC 7840 / NCYC 2677 / UAMH 7654</strain>
    </source>
</reference>
<dbReference type="HOGENOM" id="CLU_274770_0_0_1"/>
<dbReference type="GO" id="GO:0006508">
    <property type="term" value="P:proteolysis"/>
    <property type="evidence" value="ECO:0007669"/>
    <property type="project" value="UniProtKB-KW"/>
</dbReference>
<feature type="compositionally biased region" description="Basic residues" evidence="8">
    <location>
        <begin position="1153"/>
        <end position="1165"/>
    </location>
</feature>
<gene>
    <name evidence="10" type="ORF">A1Q1_02832</name>
</gene>
<evidence type="ECO:0000256" key="4">
    <source>
        <dbReference type="ARBA" id="ARBA00022670"/>
    </source>
</evidence>
<dbReference type="GO" id="GO:0004843">
    <property type="term" value="F:cysteine-type deubiquitinase activity"/>
    <property type="evidence" value="ECO:0007669"/>
    <property type="project" value="UniProtKB-EC"/>
</dbReference>
<feature type="region of interest" description="Disordered" evidence="8">
    <location>
        <begin position="598"/>
        <end position="644"/>
    </location>
</feature>
<feature type="region of interest" description="Disordered" evidence="8">
    <location>
        <begin position="1060"/>
        <end position="1089"/>
    </location>
</feature>
<feature type="region of interest" description="Disordered" evidence="8">
    <location>
        <begin position="208"/>
        <end position="436"/>
    </location>
</feature>
<feature type="active site" evidence="7">
    <location>
        <position position="131"/>
    </location>
</feature>
<keyword evidence="6 7" id="KW-0378">Hydrolase</keyword>
<feature type="compositionally biased region" description="Polar residues" evidence="8">
    <location>
        <begin position="266"/>
        <end position="275"/>
    </location>
</feature>
<dbReference type="PRINTS" id="PR01233">
    <property type="entry name" value="JOSEPHIN"/>
</dbReference>
<feature type="compositionally biased region" description="Basic and acidic residues" evidence="8">
    <location>
        <begin position="332"/>
        <end position="341"/>
    </location>
</feature>
<evidence type="ECO:0000256" key="8">
    <source>
        <dbReference type="SAM" id="MobiDB-lite"/>
    </source>
</evidence>
<comment type="catalytic activity">
    <reaction evidence="1">
        <text>Thiol-dependent hydrolysis of ester, thioester, amide, peptide and isopeptide bonds formed by the C-terminal Gly of ubiquitin (a 76-residue protein attached to proteins as an intracellular targeting signal).</text>
        <dbReference type="EC" id="3.4.19.12"/>
    </reaction>
</comment>
<feature type="compositionally biased region" description="Low complexity" evidence="8">
    <location>
        <begin position="616"/>
        <end position="626"/>
    </location>
</feature>